<evidence type="ECO:0000256" key="3">
    <source>
        <dbReference type="ARBA" id="ARBA00022777"/>
    </source>
</evidence>
<comment type="similarity">
    <text evidence="1">Belongs to the HipA Ser/Thr kinase family.</text>
</comment>
<evidence type="ECO:0000313" key="6">
    <source>
        <dbReference type="EMBL" id="QSX17295.1"/>
    </source>
</evidence>
<proteinExistence type="inferred from homology"/>
<dbReference type="Pfam" id="PF07804">
    <property type="entry name" value="HipA_C"/>
    <property type="match status" value="1"/>
</dbReference>
<reference evidence="6" key="1">
    <citation type="submission" date="2021-03" db="EMBL/GenBank/DDBJ databases">
        <title>Characterization of a novel Integrative Conjugative Element in Glaesserella parasuis.</title>
        <authorList>
            <person name="Hu G."/>
            <person name="Sun H."/>
        </authorList>
    </citation>
    <scope>NUCLEOTIDE SEQUENCE</scope>
    <source>
        <strain evidence="6">GHP1807</strain>
    </source>
</reference>
<dbReference type="AlphaFoldDB" id="A0A143CG55"/>
<dbReference type="EMBL" id="CP071491">
    <property type="protein sequence ID" value="QSX17295.1"/>
    <property type="molecule type" value="Genomic_DNA"/>
</dbReference>
<dbReference type="EMBL" id="JAODIR010000006">
    <property type="protein sequence ID" value="MDD2167435.1"/>
    <property type="molecule type" value="Genomic_DNA"/>
</dbReference>
<dbReference type="PANTHER" id="PTHR37419">
    <property type="entry name" value="SERINE/THREONINE-PROTEIN KINASE TOXIN HIPA"/>
    <property type="match status" value="1"/>
</dbReference>
<dbReference type="PIRSF" id="PIRSF028135">
    <property type="entry name" value="UCP028135_HipA-like"/>
    <property type="match status" value="1"/>
</dbReference>
<reference evidence="5" key="2">
    <citation type="submission" date="2022-09" db="EMBL/GenBank/DDBJ databases">
        <title>Molecular characterization of Glaesserella parasuis strains circulating in commercial swine farms using whole-genome sequencing.</title>
        <authorList>
            <person name="Mugabi R."/>
            <person name="Clavijo M."/>
            <person name="Li G."/>
        </authorList>
    </citation>
    <scope>NUCLEOTIDE SEQUENCE</scope>
    <source>
        <strain evidence="5">0435-53</strain>
    </source>
</reference>
<evidence type="ECO:0000313" key="8">
    <source>
        <dbReference type="Proteomes" id="UP001148834"/>
    </source>
</evidence>
<evidence type="ECO:0000313" key="5">
    <source>
        <dbReference type="EMBL" id="MDD2167435.1"/>
    </source>
</evidence>
<evidence type="ECO:0000259" key="4">
    <source>
        <dbReference type="Pfam" id="PF07804"/>
    </source>
</evidence>
<evidence type="ECO:0000313" key="7">
    <source>
        <dbReference type="EMBL" id="WGE09746.1"/>
    </source>
</evidence>
<name>A0A143CG55_GLAPU</name>
<organism evidence="5 8">
    <name type="scientific">Glaesserella parasuis</name>
    <name type="common">Haemophilus parasuis</name>
    <dbReference type="NCBI Taxonomy" id="738"/>
    <lineage>
        <taxon>Bacteria</taxon>
        <taxon>Pseudomonadati</taxon>
        <taxon>Pseudomonadota</taxon>
        <taxon>Gammaproteobacteria</taxon>
        <taxon>Pasteurellales</taxon>
        <taxon>Pasteurellaceae</taxon>
        <taxon>Glaesserella</taxon>
    </lineage>
</organism>
<dbReference type="RefSeq" id="WP_021111224.1">
    <property type="nucleotide sequence ID" value="NZ_CBCRUP010000004.1"/>
</dbReference>
<keyword evidence="2" id="KW-0808">Transferase</keyword>
<sequence length="447" mass="51106">MQIEPLILQAYIADRWQDIAILTFQADYSLNDFSYLHDLTEILSDNDKAVSFNYPVEFFPHRSVSGWFAFLDDIVPSGASRRYWLQKLDIAHLPMAQQNYLLLKQGTIAPVGHLRVKQAVSSFVENEPSRLFEIDDVINRQADFLEYANQRGAMAGGATGAGGEAPKLLLRQTATRQVWIDNLQQGASSDDFYLVKFPRGKRSVIDCDILRAEFHYYHELASMGFDTIDTTKMRLEEGERYPSLWLPRFDVYRNEQGKMARYAVESVYAMLEKGAGSLLDHEKVIRQLIAKIETSHLVETGMFFDKQAFVIEWVRRDLLNIAFGNSDNHGRNTAFLRNQNRIWLAPIYDFAPMKADPEGIPRTTMWDSKGHPALELGGEYRFDLIAEQLDDLCPADKLLDALRQTAQQLVGLKARLEARGVPTAILTYPSISLDYLPEKLKRWQLLS</sequence>
<dbReference type="PANTHER" id="PTHR37419:SF8">
    <property type="entry name" value="TOXIN YJJJ"/>
    <property type="match status" value="1"/>
</dbReference>
<dbReference type="InterPro" id="IPR012893">
    <property type="entry name" value="HipA-like_C"/>
</dbReference>
<dbReference type="GO" id="GO:0004674">
    <property type="term" value="F:protein serine/threonine kinase activity"/>
    <property type="evidence" value="ECO:0007669"/>
    <property type="project" value="TreeGrafter"/>
</dbReference>
<evidence type="ECO:0000256" key="1">
    <source>
        <dbReference type="ARBA" id="ARBA00010164"/>
    </source>
</evidence>
<dbReference type="InterPro" id="IPR016869">
    <property type="entry name" value="UCP028135_HipA-like"/>
</dbReference>
<feature type="domain" description="HipA-like C-terminal" evidence="4">
    <location>
        <begin position="160"/>
        <end position="408"/>
    </location>
</feature>
<dbReference type="GO" id="GO:0005829">
    <property type="term" value="C:cytosol"/>
    <property type="evidence" value="ECO:0007669"/>
    <property type="project" value="TreeGrafter"/>
</dbReference>
<dbReference type="Proteomes" id="UP000662736">
    <property type="component" value="Chromosome"/>
</dbReference>
<protein>
    <submittedName>
        <fullName evidence="5">HipA domain-containing protein</fullName>
    </submittedName>
    <submittedName>
        <fullName evidence="6">Type II toxin-antitoxin system HipA family toxin</fullName>
    </submittedName>
</protein>
<accession>A0A143CG55</accession>
<dbReference type="Proteomes" id="UP001148834">
    <property type="component" value="Unassembled WGS sequence"/>
</dbReference>
<gene>
    <name evidence="6" type="ORF">J1G54_01630</name>
    <name evidence="5" type="ORF">N5925_02195</name>
    <name evidence="7" type="ORF">QBL01_11055</name>
</gene>
<dbReference type="Proteomes" id="UP001222296">
    <property type="component" value="Chromosome"/>
</dbReference>
<keyword evidence="3" id="KW-0418">Kinase</keyword>
<reference evidence="7" key="3">
    <citation type="submission" date="2023-04" db="EMBL/GenBank/DDBJ databases">
        <title>Molecular characterization of the Integrative and Conjugative elements harboring multidrug-resistance gene from Glaesserella (Haemophilus) parasuis.</title>
        <authorList>
            <person name="Che Y."/>
            <person name="Zhou L."/>
        </authorList>
    </citation>
    <scope>NUCLEOTIDE SEQUENCE</scope>
    <source>
        <strain evidence="7">Z44</strain>
    </source>
</reference>
<dbReference type="EMBL" id="CP121769">
    <property type="protein sequence ID" value="WGE09746.1"/>
    <property type="molecule type" value="Genomic_DNA"/>
</dbReference>
<evidence type="ECO:0000256" key="2">
    <source>
        <dbReference type="ARBA" id="ARBA00022679"/>
    </source>
</evidence>
<dbReference type="InterPro" id="IPR052028">
    <property type="entry name" value="HipA_Ser/Thr_kinase"/>
</dbReference>